<feature type="compositionally biased region" description="Polar residues" evidence="1">
    <location>
        <begin position="100"/>
        <end position="112"/>
    </location>
</feature>
<dbReference type="EMBL" id="CAJVCH010532575">
    <property type="protein sequence ID" value="CAG7824381.1"/>
    <property type="molecule type" value="Genomic_DNA"/>
</dbReference>
<gene>
    <name evidence="2" type="ORF">AFUS01_LOCUS34540</name>
</gene>
<evidence type="ECO:0000313" key="2">
    <source>
        <dbReference type="EMBL" id="CAG7824381.1"/>
    </source>
</evidence>
<dbReference type="Proteomes" id="UP000708208">
    <property type="component" value="Unassembled WGS sequence"/>
</dbReference>
<dbReference type="AlphaFoldDB" id="A0A8J2PR12"/>
<feature type="region of interest" description="Disordered" evidence="1">
    <location>
        <begin position="100"/>
        <end position="124"/>
    </location>
</feature>
<feature type="compositionally biased region" description="Basic and acidic residues" evidence="1">
    <location>
        <begin position="113"/>
        <end position="124"/>
    </location>
</feature>
<evidence type="ECO:0000313" key="3">
    <source>
        <dbReference type="Proteomes" id="UP000708208"/>
    </source>
</evidence>
<comment type="caution">
    <text evidence="2">The sequence shown here is derived from an EMBL/GenBank/DDBJ whole genome shotgun (WGS) entry which is preliminary data.</text>
</comment>
<feature type="non-terminal residue" evidence="2">
    <location>
        <position position="124"/>
    </location>
</feature>
<accession>A0A8J2PR12</accession>
<reference evidence="2" key="1">
    <citation type="submission" date="2021-06" db="EMBL/GenBank/DDBJ databases">
        <authorList>
            <person name="Hodson N. C."/>
            <person name="Mongue J. A."/>
            <person name="Jaron S. K."/>
        </authorList>
    </citation>
    <scope>NUCLEOTIDE SEQUENCE</scope>
</reference>
<organism evidence="2 3">
    <name type="scientific">Allacma fusca</name>
    <dbReference type="NCBI Taxonomy" id="39272"/>
    <lineage>
        <taxon>Eukaryota</taxon>
        <taxon>Metazoa</taxon>
        <taxon>Ecdysozoa</taxon>
        <taxon>Arthropoda</taxon>
        <taxon>Hexapoda</taxon>
        <taxon>Collembola</taxon>
        <taxon>Symphypleona</taxon>
        <taxon>Sminthuridae</taxon>
        <taxon>Allacma</taxon>
    </lineage>
</organism>
<evidence type="ECO:0000256" key="1">
    <source>
        <dbReference type="SAM" id="MobiDB-lite"/>
    </source>
</evidence>
<proteinExistence type="predicted"/>
<keyword evidence="3" id="KW-1185">Reference proteome</keyword>
<name>A0A8J2PR12_9HEXA</name>
<protein>
    <submittedName>
        <fullName evidence="2">Uncharacterized protein</fullName>
    </submittedName>
</protein>
<sequence length="124" mass="15093">MGKYKLQLFERNPNPEVSKDRYFKWTDNDSRRENTWMKVPNIYYWRNAILARKLLRLQYEALPPLYHNSKIFPVRSMIRKACRRPMKLATRAQSASRIEVTVNDQVSTPSEKTTTEKWQRYHWK</sequence>